<protein>
    <recommendedName>
        <fullName evidence="1">HD-GYP domain-containing protein</fullName>
    </recommendedName>
</protein>
<dbReference type="Pfam" id="PF13185">
    <property type="entry name" value="GAF_2"/>
    <property type="match status" value="1"/>
</dbReference>
<evidence type="ECO:0000313" key="3">
    <source>
        <dbReference type="Proteomes" id="UP000182278"/>
    </source>
</evidence>
<name>A0A1J4SFE9_9BACT</name>
<dbReference type="CDD" id="cd00077">
    <property type="entry name" value="HDc"/>
    <property type="match status" value="1"/>
</dbReference>
<dbReference type="SMART" id="SM00471">
    <property type="entry name" value="HDc"/>
    <property type="match status" value="1"/>
</dbReference>
<dbReference type="PANTHER" id="PTHR43155">
    <property type="entry name" value="CYCLIC DI-GMP PHOSPHODIESTERASE PA4108-RELATED"/>
    <property type="match status" value="1"/>
</dbReference>
<gene>
    <name evidence="2" type="ORF">AUJ66_03405</name>
</gene>
<sequence length="362" mass="41198">MNKRKKIDYLDEISTFCKVSSTVTSTLELEEVLDLITRSACQVVKTHACTLRFINEERDELDIASSVYGLSLEYRKKGPVKIKDSIAEQVIKGKKPQAVLDVLKDPRYKHPNFAKKAHLKSLLSVPLIAKNKVLGVLNVYSTRLRHFSKRDEKILMLFASEAAIAIENAKLVRKLQDAYLNTLKVLGAIVDAFDWHTERHSEKVRDYALAIAKKMNLPQKDLKDIEYAAYIHDIGKVGVDLSIIRKPEKLSEEEWRQIIKHPLVGANIAERMDMIRPLSPLIMHHHERYDGKGYPNGLKSESIPLGSRILAVADTYEAMTAERPYRKAFSKEIAIREIKKYSGVQFDPKVVGAFLEVVDEFA</sequence>
<dbReference type="Gene3D" id="3.30.450.40">
    <property type="match status" value="1"/>
</dbReference>
<dbReference type="STRING" id="1817893.AUJ66_03405"/>
<dbReference type="PANTHER" id="PTHR43155:SF2">
    <property type="entry name" value="CYCLIC DI-GMP PHOSPHODIESTERASE PA4108"/>
    <property type="match status" value="1"/>
</dbReference>
<dbReference type="SMART" id="SM00065">
    <property type="entry name" value="GAF"/>
    <property type="match status" value="1"/>
</dbReference>
<dbReference type="NCBIfam" id="TIGR00277">
    <property type="entry name" value="HDIG"/>
    <property type="match status" value="1"/>
</dbReference>
<reference evidence="2 3" key="1">
    <citation type="journal article" date="2016" name="Environ. Microbiol.">
        <title>Genomic resolution of a cold subsurface aquifer community provides metabolic insights for novel microbes adapted to high CO concentrations.</title>
        <authorList>
            <person name="Probst A.J."/>
            <person name="Castelle C.J."/>
            <person name="Singh A."/>
            <person name="Brown C.T."/>
            <person name="Anantharaman K."/>
            <person name="Sharon I."/>
            <person name="Hug L.A."/>
            <person name="Burstein D."/>
            <person name="Emerson J.B."/>
            <person name="Thomas B.C."/>
            <person name="Banfield J.F."/>
        </authorList>
    </citation>
    <scope>NUCLEOTIDE SEQUENCE [LARGE SCALE GENOMIC DNA]</scope>
    <source>
        <strain evidence="2">CG1_02_38_46</strain>
    </source>
</reference>
<proteinExistence type="predicted"/>
<dbReference type="InterPro" id="IPR029016">
    <property type="entry name" value="GAF-like_dom_sf"/>
</dbReference>
<dbReference type="InterPro" id="IPR037522">
    <property type="entry name" value="HD_GYP_dom"/>
</dbReference>
<dbReference type="InterPro" id="IPR006675">
    <property type="entry name" value="HDIG_dom"/>
</dbReference>
<dbReference type="SUPFAM" id="SSF109604">
    <property type="entry name" value="HD-domain/PDEase-like"/>
    <property type="match status" value="1"/>
</dbReference>
<dbReference type="Pfam" id="PF13487">
    <property type="entry name" value="HD_5"/>
    <property type="match status" value="1"/>
</dbReference>
<feature type="domain" description="HD-GYP" evidence="1">
    <location>
        <begin position="175"/>
        <end position="362"/>
    </location>
</feature>
<dbReference type="Proteomes" id="UP000182278">
    <property type="component" value="Unassembled WGS sequence"/>
</dbReference>
<accession>A0A1J4SFE9</accession>
<dbReference type="InterPro" id="IPR003018">
    <property type="entry name" value="GAF"/>
</dbReference>
<dbReference type="EMBL" id="MNUO01000049">
    <property type="protein sequence ID" value="OIN97410.1"/>
    <property type="molecule type" value="Genomic_DNA"/>
</dbReference>
<organism evidence="2 3">
    <name type="scientific">Candidatus Desantisbacteria bacterium CG1_02_38_46</name>
    <dbReference type="NCBI Taxonomy" id="1817893"/>
    <lineage>
        <taxon>Bacteria</taxon>
        <taxon>Candidatus Desantisiibacteriota</taxon>
    </lineage>
</organism>
<comment type="caution">
    <text evidence="2">The sequence shown here is derived from an EMBL/GenBank/DDBJ whole genome shotgun (WGS) entry which is preliminary data.</text>
</comment>
<dbReference type="Gene3D" id="1.10.3210.10">
    <property type="entry name" value="Hypothetical protein af1432"/>
    <property type="match status" value="1"/>
</dbReference>
<dbReference type="AlphaFoldDB" id="A0A1J4SFE9"/>
<dbReference type="SUPFAM" id="SSF55781">
    <property type="entry name" value="GAF domain-like"/>
    <property type="match status" value="1"/>
</dbReference>
<dbReference type="PROSITE" id="PS51832">
    <property type="entry name" value="HD_GYP"/>
    <property type="match status" value="1"/>
</dbReference>
<evidence type="ECO:0000313" key="2">
    <source>
        <dbReference type="EMBL" id="OIN97410.1"/>
    </source>
</evidence>
<dbReference type="InterPro" id="IPR003607">
    <property type="entry name" value="HD/PDEase_dom"/>
</dbReference>
<evidence type="ECO:0000259" key="1">
    <source>
        <dbReference type="PROSITE" id="PS51832"/>
    </source>
</evidence>